<comment type="similarity">
    <text evidence="6">Belongs to the archaeal Rpo11/eukaryotic RPB11/RPC19 RNA polymerase subunit family.</text>
</comment>
<dbReference type="SUPFAM" id="SSF55257">
    <property type="entry name" value="RBP11-like subunits of RNA polymerase"/>
    <property type="match status" value="1"/>
</dbReference>
<name>A0A2K1KU31_PHYPA</name>
<dbReference type="InterPro" id="IPR033898">
    <property type="entry name" value="RNAP_AC19"/>
</dbReference>
<dbReference type="PROSITE" id="PS01154">
    <property type="entry name" value="RNA_POL_L_13KD"/>
    <property type="match status" value="1"/>
</dbReference>
<keyword evidence="3" id="KW-0240">DNA-directed RNA polymerase</keyword>
<reference evidence="9 11" key="2">
    <citation type="journal article" date="2018" name="Plant J.">
        <title>The Physcomitrella patens chromosome-scale assembly reveals moss genome structure and evolution.</title>
        <authorList>
            <person name="Lang D."/>
            <person name="Ullrich K.K."/>
            <person name="Murat F."/>
            <person name="Fuchs J."/>
            <person name="Jenkins J."/>
            <person name="Haas F.B."/>
            <person name="Piednoel M."/>
            <person name="Gundlach H."/>
            <person name="Van Bel M."/>
            <person name="Meyberg R."/>
            <person name="Vives C."/>
            <person name="Morata J."/>
            <person name="Symeonidi A."/>
            <person name="Hiss M."/>
            <person name="Muchero W."/>
            <person name="Kamisugi Y."/>
            <person name="Saleh O."/>
            <person name="Blanc G."/>
            <person name="Decker E.L."/>
            <person name="van Gessel N."/>
            <person name="Grimwood J."/>
            <person name="Hayes R.D."/>
            <person name="Graham S.W."/>
            <person name="Gunter L.E."/>
            <person name="McDaniel S.F."/>
            <person name="Hoernstein S.N.W."/>
            <person name="Larsson A."/>
            <person name="Li F.W."/>
            <person name="Perroud P.F."/>
            <person name="Phillips J."/>
            <person name="Ranjan P."/>
            <person name="Rokshar D.S."/>
            <person name="Rothfels C.J."/>
            <person name="Schneider L."/>
            <person name="Shu S."/>
            <person name="Stevenson D.W."/>
            <person name="Thummler F."/>
            <person name="Tillich M."/>
            <person name="Villarreal Aguilar J.C."/>
            <person name="Widiez T."/>
            <person name="Wong G.K."/>
            <person name="Wymore A."/>
            <person name="Zhang Y."/>
            <person name="Zimmer A.D."/>
            <person name="Quatrano R.S."/>
            <person name="Mayer K.F.X."/>
            <person name="Goodstein D."/>
            <person name="Casacuberta J.M."/>
            <person name="Vandepoele K."/>
            <person name="Reski R."/>
            <person name="Cuming A.C."/>
            <person name="Tuskan G.A."/>
            <person name="Maumus F."/>
            <person name="Salse J."/>
            <person name="Schmutz J."/>
            <person name="Rensing S.A."/>
        </authorList>
    </citation>
    <scope>NUCLEOTIDE SEQUENCE [LARGE SCALE GENOMIC DNA]</scope>
    <source>
        <strain evidence="10 11">cv. Gransden 2004</strain>
    </source>
</reference>
<dbReference type="STRING" id="3218.A0A2K1KU31"/>
<dbReference type="FunFam" id="3.30.1360.10:FF:000006">
    <property type="entry name" value="DNA-directed RNA polymerases I and III subunit RPAC2"/>
    <property type="match status" value="1"/>
</dbReference>
<evidence type="ECO:0000256" key="6">
    <source>
        <dbReference type="ARBA" id="ARBA00025751"/>
    </source>
</evidence>
<evidence type="ECO:0000256" key="7">
    <source>
        <dbReference type="SAM" id="MobiDB-lite"/>
    </source>
</evidence>
<proteinExistence type="inferred from homology"/>
<dbReference type="OMA" id="FTDEGHT"/>
<dbReference type="PANTHER" id="PTHR13946">
    <property type="entry name" value="DNA-DIRECTED RNA POLYMERASE I,II,III"/>
    <property type="match status" value="1"/>
</dbReference>
<dbReference type="AlphaFoldDB" id="A0A2K1KU31"/>
<dbReference type="HAMAP" id="MF_00261">
    <property type="entry name" value="RNApol_arch_Rpo11"/>
    <property type="match status" value="1"/>
</dbReference>
<keyword evidence="11" id="KW-1185">Reference proteome</keyword>
<feature type="region of interest" description="Disordered" evidence="7">
    <location>
        <begin position="1"/>
        <end position="22"/>
    </location>
</feature>
<evidence type="ECO:0000313" key="11">
    <source>
        <dbReference type="Proteomes" id="UP000006727"/>
    </source>
</evidence>
<keyword evidence="5" id="KW-0539">Nucleus</keyword>
<dbReference type="GO" id="GO:0046983">
    <property type="term" value="F:protein dimerization activity"/>
    <property type="evidence" value="ECO:0007669"/>
    <property type="project" value="InterPro"/>
</dbReference>
<dbReference type="PaxDb" id="3218-PP1S74_182V6.1"/>
<evidence type="ECO:0000256" key="1">
    <source>
        <dbReference type="ARBA" id="ARBA00004123"/>
    </source>
</evidence>
<dbReference type="GO" id="GO:0006362">
    <property type="term" value="P:transcription elongation by RNA polymerase I"/>
    <property type="evidence" value="ECO:0000318"/>
    <property type="project" value="GO_Central"/>
</dbReference>
<dbReference type="EnsemblPlants" id="Pp3c3_11180V3.1">
    <property type="protein sequence ID" value="Pp3c3_11180V3.1"/>
    <property type="gene ID" value="Pp3c3_11180"/>
</dbReference>
<dbReference type="Proteomes" id="UP000006727">
    <property type="component" value="Chromosome 3"/>
</dbReference>
<accession>A0A2K1KU31</accession>
<dbReference type="EnsemblPlants" id="Pp3c3_11180V3.3">
    <property type="protein sequence ID" value="Pp3c3_11180V3.3"/>
    <property type="gene ID" value="Pp3c3_11180"/>
</dbReference>
<reference evidence="10" key="3">
    <citation type="submission" date="2020-12" db="UniProtKB">
        <authorList>
            <consortium name="EnsemblPlants"/>
        </authorList>
    </citation>
    <scope>IDENTIFICATION</scope>
</reference>
<dbReference type="RefSeq" id="XP_024371576.1">
    <property type="nucleotide sequence ID" value="XM_024515808.2"/>
</dbReference>
<dbReference type="Gramene" id="Pp3c3_11180V3.1">
    <property type="protein sequence ID" value="Pp3c3_11180V3.1"/>
    <property type="gene ID" value="Pp3c3_11180"/>
</dbReference>
<dbReference type="GO" id="GO:0003677">
    <property type="term" value="F:DNA binding"/>
    <property type="evidence" value="ECO:0007669"/>
    <property type="project" value="InterPro"/>
</dbReference>
<evidence type="ECO:0000313" key="10">
    <source>
        <dbReference type="EnsemblPlants" id="Pp3c3_11180V3.1"/>
    </source>
</evidence>
<dbReference type="EnsemblPlants" id="Pp3c3_11180V3.2">
    <property type="protein sequence ID" value="Pp3c3_11180V3.2"/>
    <property type="gene ID" value="Pp3c3_11180"/>
</dbReference>
<dbReference type="RefSeq" id="XP_024371577.1">
    <property type="nucleotide sequence ID" value="XM_024515809.2"/>
</dbReference>
<evidence type="ECO:0000256" key="4">
    <source>
        <dbReference type="ARBA" id="ARBA00023163"/>
    </source>
</evidence>
<dbReference type="GO" id="GO:0005736">
    <property type="term" value="C:RNA polymerase I complex"/>
    <property type="evidence" value="ECO:0000318"/>
    <property type="project" value="GO_Central"/>
</dbReference>
<reference evidence="9 11" key="1">
    <citation type="journal article" date="2008" name="Science">
        <title>The Physcomitrella genome reveals evolutionary insights into the conquest of land by plants.</title>
        <authorList>
            <person name="Rensing S."/>
            <person name="Lang D."/>
            <person name="Zimmer A."/>
            <person name="Terry A."/>
            <person name="Salamov A."/>
            <person name="Shapiro H."/>
            <person name="Nishiyama T."/>
            <person name="Perroud P.-F."/>
            <person name="Lindquist E."/>
            <person name="Kamisugi Y."/>
            <person name="Tanahashi T."/>
            <person name="Sakakibara K."/>
            <person name="Fujita T."/>
            <person name="Oishi K."/>
            <person name="Shin-I T."/>
            <person name="Kuroki Y."/>
            <person name="Toyoda A."/>
            <person name="Suzuki Y."/>
            <person name="Hashimoto A."/>
            <person name="Yamaguchi K."/>
            <person name="Sugano A."/>
            <person name="Kohara Y."/>
            <person name="Fujiyama A."/>
            <person name="Anterola A."/>
            <person name="Aoki S."/>
            <person name="Ashton N."/>
            <person name="Barbazuk W.B."/>
            <person name="Barker E."/>
            <person name="Bennetzen J."/>
            <person name="Bezanilla M."/>
            <person name="Blankenship R."/>
            <person name="Cho S.H."/>
            <person name="Dutcher S."/>
            <person name="Estelle M."/>
            <person name="Fawcett J.A."/>
            <person name="Gundlach H."/>
            <person name="Hanada K."/>
            <person name="Heyl A."/>
            <person name="Hicks K.A."/>
            <person name="Hugh J."/>
            <person name="Lohr M."/>
            <person name="Mayer K."/>
            <person name="Melkozernov A."/>
            <person name="Murata T."/>
            <person name="Nelson D."/>
            <person name="Pils B."/>
            <person name="Prigge M."/>
            <person name="Reiss B."/>
            <person name="Renner T."/>
            <person name="Rombauts S."/>
            <person name="Rushton P."/>
            <person name="Sanderfoot A."/>
            <person name="Schween G."/>
            <person name="Shiu S.-H."/>
            <person name="Stueber K."/>
            <person name="Theodoulou F.L."/>
            <person name="Tu H."/>
            <person name="Van de Peer Y."/>
            <person name="Verrier P.J."/>
            <person name="Waters E."/>
            <person name="Wood A."/>
            <person name="Yang L."/>
            <person name="Cove D."/>
            <person name="Cuming A."/>
            <person name="Hasebe M."/>
            <person name="Lucas S."/>
            <person name="Mishler D.B."/>
            <person name="Reski R."/>
            <person name="Grigoriev I."/>
            <person name="Quatrano R.S."/>
            <person name="Boore J.L."/>
        </authorList>
    </citation>
    <scope>NUCLEOTIDE SEQUENCE [LARGE SCALE GENOMIC DNA]</scope>
    <source>
        <strain evidence="10 11">cv. Gransden 2004</strain>
    </source>
</reference>
<evidence type="ECO:0000313" key="9">
    <source>
        <dbReference type="EMBL" id="PNR57278.1"/>
    </source>
</evidence>
<dbReference type="Gramene" id="Pp3c3_11180V3.3">
    <property type="protein sequence ID" value="Pp3c3_11180V3.3"/>
    <property type="gene ID" value="Pp3c3_11180"/>
</dbReference>
<dbReference type="Gene3D" id="3.30.1360.10">
    <property type="entry name" value="RNA polymerase, RBP11-like subunit"/>
    <property type="match status" value="1"/>
</dbReference>
<dbReference type="Gramene" id="Pp3c3_11180V3.2">
    <property type="protein sequence ID" value="Pp3c3_11180V3.2"/>
    <property type="gene ID" value="Pp3c3_11180"/>
</dbReference>
<dbReference type="InterPro" id="IPR009025">
    <property type="entry name" value="RBP11-like_dimer"/>
</dbReference>
<evidence type="ECO:0000256" key="2">
    <source>
        <dbReference type="ARBA" id="ARBA00022079"/>
    </source>
</evidence>
<evidence type="ECO:0000256" key="3">
    <source>
        <dbReference type="ARBA" id="ARBA00022478"/>
    </source>
</evidence>
<gene>
    <name evidence="10" type="primary">LOC112280374</name>
    <name evidence="9" type="ORF">PHYPA_004272</name>
</gene>
<dbReference type="OrthoDB" id="510325at2759"/>
<dbReference type="EnsemblPlants" id="Pp3c3_11180V3.4">
    <property type="protein sequence ID" value="Pp3c3_11180V3.4"/>
    <property type="gene ID" value="Pp3c3_11180"/>
</dbReference>
<dbReference type="Gramene" id="Pp3c3_11180V3.4">
    <property type="protein sequence ID" value="Pp3c3_11180V3.4"/>
    <property type="gene ID" value="Pp3c3_11180"/>
</dbReference>
<dbReference type="GO" id="GO:0006383">
    <property type="term" value="P:transcription by RNA polymerase III"/>
    <property type="evidence" value="ECO:0000318"/>
    <property type="project" value="GO_Central"/>
</dbReference>
<sequence>MAATMELGSETDPRNATFSISDEDHTLGNSLRFVLNKDPRVAFCGYSVPHPSETRINVRVQTTGVPARDVLKDALNDLMAMNQHVSTTFNRAVETFKANQGVNELSMKSGVTSQHSGSVKKP</sequence>
<dbReference type="InterPro" id="IPR022905">
    <property type="entry name" value="Rpo11-like"/>
</dbReference>
<evidence type="ECO:0000256" key="5">
    <source>
        <dbReference type="ARBA" id="ARBA00023242"/>
    </source>
</evidence>
<dbReference type="GO" id="GO:0005666">
    <property type="term" value="C:RNA polymerase III complex"/>
    <property type="evidence" value="ECO:0000318"/>
    <property type="project" value="GO_Central"/>
</dbReference>
<dbReference type="GO" id="GO:0003899">
    <property type="term" value="F:DNA-directed RNA polymerase activity"/>
    <property type="evidence" value="ECO:0007669"/>
    <property type="project" value="InterPro"/>
</dbReference>
<dbReference type="RefSeq" id="XP_024371575.1">
    <property type="nucleotide sequence ID" value="XM_024515807.2"/>
</dbReference>
<dbReference type="InterPro" id="IPR036603">
    <property type="entry name" value="RBP11-like"/>
</dbReference>
<dbReference type="InterPro" id="IPR008193">
    <property type="entry name" value="RNA_pol_Rpb11_13-16kDa_CS"/>
</dbReference>
<dbReference type="EMBL" id="ABEU02000003">
    <property type="protein sequence ID" value="PNR57278.1"/>
    <property type="molecule type" value="Genomic_DNA"/>
</dbReference>
<dbReference type="GeneID" id="112280374"/>
<protein>
    <recommendedName>
        <fullName evidence="2">DNA-directed RNA polymerases I and III subunit RPAC2</fullName>
    </recommendedName>
</protein>
<feature type="compositionally biased region" description="Polar residues" evidence="7">
    <location>
        <begin position="109"/>
        <end position="122"/>
    </location>
</feature>
<dbReference type="PANTHER" id="PTHR13946:SF28">
    <property type="entry name" value="DNA-DIRECTED RNA POLYMERASES I AND III SUBUNIT RPAC2"/>
    <property type="match status" value="1"/>
</dbReference>
<organism evidence="9">
    <name type="scientific">Physcomitrium patens</name>
    <name type="common">Spreading-leaved earth moss</name>
    <name type="synonym">Physcomitrella patens</name>
    <dbReference type="NCBI Taxonomy" id="3218"/>
    <lineage>
        <taxon>Eukaryota</taxon>
        <taxon>Viridiplantae</taxon>
        <taxon>Streptophyta</taxon>
        <taxon>Embryophyta</taxon>
        <taxon>Bryophyta</taxon>
        <taxon>Bryophytina</taxon>
        <taxon>Bryopsida</taxon>
        <taxon>Funariidae</taxon>
        <taxon>Funariales</taxon>
        <taxon>Funariaceae</taxon>
        <taxon>Physcomitrium</taxon>
    </lineage>
</organism>
<evidence type="ECO:0000259" key="8">
    <source>
        <dbReference type="Pfam" id="PF13656"/>
    </source>
</evidence>
<feature type="region of interest" description="Disordered" evidence="7">
    <location>
        <begin position="103"/>
        <end position="122"/>
    </location>
</feature>
<keyword evidence="4" id="KW-0804">Transcription</keyword>
<dbReference type="CDD" id="cd07029">
    <property type="entry name" value="RNAP_I_III_AC19"/>
    <property type="match status" value="1"/>
</dbReference>
<dbReference type="Pfam" id="PF13656">
    <property type="entry name" value="RNA_pol_L_2"/>
    <property type="match status" value="1"/>
</dbReference>
<comment type="subcellular location">
    <subcellularLocation>
        <location evidence="1">Nucleus</location>
    </subcellularLocation>
</comment>
<feature type="domain" description="DNA-directed RNA polymerase RBP11-like dimerisation" evidence="8">
    <location>
        <begin position="16"/>
        <end position="86"/>
    </location>
</feature>